<evidence type="ECO:0008006" key="5">
    <source>
        <dbReference type="Google" id="ProtNLM"/>
    </source>
</evidence>
<accession>A0AAD2FAY7</accession>
<name>A0AAD2FAY7_9RALS</name>
<protein>
    <recommendedName>
        <fullName evidence="5">Haemolysin activator HlyB C-terminal domain-containing protein</fullName>
    </recommendedName>
</protein>
<dbReference type="EMBL" id="CAUDKO010000014">
    <property type="protein sequence ID" value="CAJ0894302.1"/>
    <property type="molecule type" value="Genomic_DNA"/>
</dbReference>
<dbReference type="Gene3D" id="2.40.160.50">
    <property type="entry name" value="membrane protein fhac: a member of the omp85/tpsb transporter family"/>
    <property type="match status" value="1"/>
</dbReference>
<reference evidence="1 3" key="1">
    <citation type="submission" date="2023-07" db="EMBL/GenBank/DDBJ databases">
        <authorList>
            <person name="Peeters C."/>
        </authorList>
    </citation>
    <scope>NUCLEOTIDE SEQUENCE</scope>
    <source>
        <strain evidence="2 3">LMG 32965</strain>
        <strain evidence="1">R-77567</strain>
    </source>
</reference>
<dbReference type="Proteomes" id="UP001189792">
    <property type="component" value="Unassembled WGS sequence"/>
</dbReference>
<comment type="caution">
    <text evidence="1">The sequence shown here is derived from an EMBL/GenBank/DDBJ whole genome shotgun (WGS) entry which is preliminary data.</text>
</comment>
<evidence type="ECO:0000313" key="2">
    <source>
        <dbReference type="EMBL" id="CAJ0903755.1"/>
    </source>
</evidence>
<evidence type="ECO:0000313" key="4">
    <source>
        <dbReference type="Proteomes" id="UP001190491"/>
    </source>
</evidence>
<proteinExistence type="predicted"/>
<gene>
    <name evidence="2" type="ORF">R77564_04962</name>
    <name evidence="1" type="ORF">R77567_04516</name>
</gene>
<sequence>MDYGHVYGPSTVNIIGRQLAGAVIGLRGGWATRFGSLSYDLFAGTPIYKPAGFTTANITTGFQVTYQY</sequence>
<keyword evidence="3" id="KW-1185">Reference proteome</keyword>
<dbReference type="Proteomes" id="UP001190491">
    <property type="component" value="Unassembled WGS sequence"/>
</dbReference>
<dbReference type="EMBL" id="CAUDLI010000014">
    <property type="protein sequence ID" value="CAJ0903755.1"/>
    <property type="molecule type" value="Genomic_DNA"/>
</dbReference>
<dbReference type="AlphaFoldDB" id="A0AAD2FAY7"/>
<evidence type="ECO:0000313" key="3">
    <source>
        <dbReference type="Proteomes" id="UP001189792"/>
    </source>
</evidence>
<evidence type="ECO:0000313" key="1">
    <source>
        <dbReference type="EMBL" id="CAJ0894302.1"/>
    </source>
</evidence>
<organism evidence="1 4">
    <name type="scientific">Ralstonia flatus</name>
    <dbReference type="NCBI Taxonomy" id="3058601"/>
    <lineage>
        <taxon>Bacteria</taxon>
        <taxon>Pseudomonadati</taxon>
        <taxon>Pseudomonadota</taxon>
        <taxon>Betaproteobacteria</taxon>
        <taxon>Burkholderiales</taxon>
        <taxon>Burkholderiaceae</taxon>
        <taxon>Ralstonia</taxon>
    </lineage>
</organism>